<protein>
    <submittedName>
        <fullName evidence="3">Uncharacterized protein</fullName>
    </submittedName>
</protein>
<dbReference type="Proteomes" id="UP000316726">
    <property type="component" value="Chromosome 20"/>
</dbReference>
<feature type="coiled-coil region" evidence="1">
    <location>
        <begin position="133"/>
        <end position="196"/>
    </location>
</feature>
<gene>
    <name evidence="3" type="ORF">A3770_20p85150</name>
</gene>
<dbReference type="AlphaFoldDB" id="A0A5B8MZC0"/>
<evidence type="ECO:0000256" key="1">
    <source>
        <dbReference type="SAM" id="Coils"/>
    </source>
</evidence>
<keyword evidence="4" id="KW-1185">Reference proteome</keyword>
<feature type="region of interest" description="Disordered" evidence="2">
    <location>
        <begin position="213"/>
        <end position="274"/>
    </location>
</feature>
<evidence type="ECO:0000256" key="2">
    <source>
        <dbReference type="SAM" id="MobiDB-lite"/>
    </source>
</evidence>
<sequence length="454" mass="52200">MFHMMSYREKRQKKSRMASAIIDLKGPVQEMDKVPMKDDLNTTYSITDQSRDKFKEELAEIMEKVNRIPVIKDKSADHTIVETSGEVKKELENLDDLIRNIEQWKDALISNEALPINLLVSLTVSVSWLLRCKAELTKKIDNLVTKSTELTNDYLLYRSRELNKALLDKITDNAELKAVEEENDKLKKKERSLAIAQRFARFALKMKSLREKRRRLKTSREGSSYSRYSSLTSRRTTPATSMLPLFETVSATPRKSTFQEREPEPIENAAGEQHHPEISRAKVQHQMMQPQKHQYSSFTSQLLDEEPYIWKASKNAKASQAADEKSNSVYMPIPSQVIDNFKPSSYILAPLPTDGDKKTKEDVLNRRESFLSDLNMTSFNDIVKSSTSSKEQGGGDLICEGLHGLAEKQMYTRQEVLEARIKHAKQLHQLQEIFEERIRSVNSYYQEIISSQAG</sequence>
<proteinExistence type="predicted"/>
<accession>A0A5B8MZC0</accession>
<evidence type="ECO:0000313" key="4">
    <source>
        <dbReference type="Proteomes" id="UP000316726"/>
    </source>
</evidence>
<dbReference type="EMBL" id="CP031053">
    <property type="protein sequence ID" value="QDZ25997.1"/>
    <property type="molecule type" value="Genomic_DNA"/>
</dbReference>
<keyword evidence="1" id="KW-0175">Coiled coil</keyword>
<evidence type="ECO:0000313" key="3">
    <source>
        <dbReference type="EMBL" id="QDZ25997.1"/>
    </source>
</evidence>
<name>A0A5B8MZC0_9CHLO</name>
<feature type="compositionally biased region" description="Low complexity" evidence="2">
    <location>
        <begin position="221"/>
        <end position="237"/>
    </location>
</feature>
<reference evidence="3 4" key="1">
    <citation type="submission" date="2018-07" db="EMBL/GenBank/DDBJ databases">
        <title>The complete nuclear genome of the prasinophyte Chloropicon primus (CCMP1205).</title>
        <authorList>
            <person name="Pombert J.-F."/>
            <person name="Otis C."/>
            <person name="Turmel M."/>
            <person name="Lemieux C."/>
        </authorList>
    </citation>
    <scope>NUCLEOTIDE SEQUENCE [LARGE SCALE GENOMIC DNA]</scope>
    <source>
        <strain evidence="3 4">CCMP1205</strain>
    </source>
</reference>
<organism evidence="3 4">
    <name type="scientific">Chloropicon primus</name>
    <dbReference type="NCBI Taxonomy" id="1764295"/>
    <lineage>
        <taxon>Eukaryota</taxon>
        <taxon>Viridiplantae</taxon>
        <taxon>Chlorophyta</taxon>
        <taxon>Chloropicophyceae</taxon>
        <taxon>Chloropicales</taxon>
        <taxon>Chloropicaceae</taxon>
        <taxon>Chloropicon</taxon>
    </lineage>
</organism>